<keyword evidence="4" id="KW-1185">Reference proteome</keyword>
<sequence>MSALRSVLVVLLILTSMGLFLMEFNLWPTQRADQSSLENENTLATLDPQNPCGPVAVRVISQCLGVSTSLSKCGEIVPCDSLGRSTMAELQKGLETLGILSVGITVHQESISEIKLPMIMHVNNNHFVVSLPNDHGVTVIIDPPKAPVPADTLPFKWDGHALLCSNSKAALNAELDRLGVELP</sequence>
<keyword evidence="1" id="KW-0812">Transmembrane</keyword>
<dbReference type="InterPro" id="IPR005074">
    <property type="entry name" value="Peptidase_C39"/>
</dbReference>
<dbReference type="AlphaFoldDB" id="A0A518I9X7"/>
<gene>
    <name evidence="3" type="ORF">Enr17x_19480</name>
</gene>
<dbReference type="GO" id="GO:0008233">
    <property type="term" value="F:peptidase activity"/>
    <property type="evidence" value="ECO:0007669"/>
    <property type="project" value="InterPro"/>
</dbReference>
<protein>
    <submittedName>
        <fullName evidence="3">Peptidase C39 family protein</fullName>
    </submittedName>
</protein>
<proteinExistence type="predicted"/>
<keyword evidence="1" id="KW-0472">Membrane</keyword>
<dbReference type="EMBL" id="CP037452">
    <property type="protein sequence ID" value="QDV49926.1"/>
    <property type="molecule type" value="Genomic_DNA"/>
</dbReference>
<dbReference type="Pfam" id="PF03412">
    <property type="entry name" value="Peptidase_C39"/>
    <property type="match status" value="1"/>
</dbReference>
<feature type="domain" description="Peptidase C39" evidence="2">
    <location>
        <begin position="49"/>
        <end position="166"/>
    </location>
</feature>
<dbReference type="GO" id="GO:0005524">
    <property type="term" value="F:ATP binding"/>
    <property type="evidence" value="ECO:0007669"/>
    <property type="project" value="InterPro"/>
</dbReference>
<accession>A0A518I9X7</accession>
<dbReference type="Gene3D" id="3.90.70.10">
    <property type="entry name" value="Cysteine proteinases"/>
    <property type="match status" value="1"/>
</dbReference>
<evidence type="ECO:0000259" key="2">
    <source>
        <dbReference type="PROSITE" id="PS50990"/>
    </source>
</evidence>
<reference evidence="3 4" key="1">
    <citation type="submission" date="2019-03" db="EMBL/GenBank/DDBJ databases">
        <title>Deep-cultivation of Planctomycetes and their phenomic and genomic characterization uncovers novel biology.</title>
        <authorList>
            <person name="Wiegand S."/>
            <person name="Jogler M."/>
            <person name="Boedeker C."/>
            <person name="Pinto D."/>
            <person name="Vollmers J."/>
            <person name="Rivas-Marin E."/>
            <person name="Kohn T."/>
            <person name="Peeters S.H."/>
            <person name="Heuer A."/>
            <person name="Rast P."/>
            <person name="Oberbeckmann S."/>
            <person name="Bunk B."/>
            <person name="Jeske O."/>
            <person name="Meyerdierks A."/>
            <person name="Storesund J.E."/>
            <person name="Kallscheuer N."/>
            <person name="Luecker S."/>
            <person name="Lage O.M."/>
            <person name="Pohl T."/>
            <person name="Merkel B.J."/>
            <person name="Hornburger P."/>
            <person name="Mueller R.-W."/>
            <person name="Bruemmer F."/>
            <person name="Labrenz M."/>
            <person name="Spormann A.M."/>
            <person name="Op den Camp H."/>
            <person name="Overmann J."/>
            <person name="Amann R."/>
            <person name="Jetten M.S.M."/>
            <person name="Mascher T."/>
            <person name="Medema M.H."/>
            <person name="Devos D.P."/>
            <person name="Kaster A.-K."/>
            <person name="Ovreas L."/>
            <person name="Rohde M."/>
            <person name="Galperin M.Y."/>
            <person name="Jogler C."/>
        </authorList>
    </citation>
    <scope>NUCLEOTIDE SEQUENCE [LARGE SCALE GENOMIC DNA]</scope>
    <source>
        <strain evidence="3 4">Enr17</strain>
    </source>
</reference>
<keyword evidence="1" id="KW-1133">Transmembrane helix</keyword>
<feature type="transmembrane region" description="Helical" evidence="1">
    <location>
        <begin position="7"/>
        <end position="27"/>
    </location>
</feature>
<evidence type="ECO:0000313" key="3">
    <source>
        <dbReference type="EMBL" id="QDV49926.1"/>
    </source>
</evidence>
<dbReference type="GO" id="GO:0016020">
    <property type="term" value="C:membrane"/>
    <property type="evidence" value="ECO:0007669"/>
    <property type="project" value="InterPro"/>
</dbReference>
<dbReference type="OrthoDB" id="9760358at2"/>
<evidence type="ECO:0000256" key="1">
    <source>
        <dbReference type="SAM" id="Phobius"/>
    </source>
</evidence>
<dbReference type="Proteomes" id="UP000318313">
    <property type="component" value="Chromosome"/>
</dbReference>
<organism evidence="3 4">
    <name type="scientific">Gimesia fumaroli</name>
    <dbReference type="NCBI Taxonomy" id="2527976"/>
    <lineage>
        <taxon>Bacteria</taxon>
        <taxon>Pseudomonadati</taxon>
        <taxon>Planctomycetota</taxon>
        <taxon>Planctomycetia</taxon>
        <taxon>Planctomycetales</taxon>
        <taxon>Planctomycetaceae</taxon>
        <taxon>Gimesia</taxon>
    </lineage>
</organism>
<dbReference type="PROSITE" id="PS50990">
    <property type="entry name" value="PEPTIDASE_C39"/>
    <property type="match status" value="1"/>
</dbReference>
<dbReference type="KEGG" id="gfm:Enr17x_19480"/>
<dbReference type="GO" id="GO:0006508">
    <property type="term" value="P:proteolysis"/>
    <property type="evidence" value="ECO:0007669"/>
    <property type="project" value="InterPro"/>
</dbReference>
<name>A0A518I9X7_9PLAN</name>
<evidence type="ECO:0000313" key="4">
    <source>
        <dbReference type="Proteomes" id="UP000318313"/>
    </source>
</evidence>